<sequence>MYAAFNPRTHMECDAVRRINDVWPTHFQSTHSHGVRRFTITVTHEINGLSIHALTWSATVTFAAIF</sequence>
<dbReference type="Proteomes" id="UP000029278">
    <property type="component" value="Unassembled WGS sequence"/>
</dbReference>
<evidence type="ECO:0000313" key="1">
    <source>
        <dbReference type="EMBL" id="KFM93471.1"/>
    </source>
</evidence>
<dbReference type="EMBL" id="JMQA01000052">
    <property type="protein sequence ID" value="KFM93471.1"/>
    <property type="molecule type" value="Genomic_DNA"/>
</dbReference>
<keyword evidence="2" id="KW-1185">Reference proteome</keyword>
<reference evidence="1 2" key="1">
    <citation type="submission" date="2014-04" db="EMBL/GenBank/DDBJ databases">
        <authorList>
            <person name="Bishop-Lilly K.A."/>
            <person name="Broomall S.M."/>
            <person name="Chain P.S."/>
            <person name="Chertkov O."/>
            <person name="Coyne S.R."/>
            <person name="Daligault H.E."/>
            <person name="Davenport K.W."/>
            <person name="Erkkila T."/>
            <person name="Frey K.G."/>
            <person name="Gibbons H.S."/>
            <person name="Gu W."/>
            <person name="Jaissle J."/>
            <person name="Johnson S.L."/>
            <person name="Koroleva G.I."/>
            <person name="Ladner J.T."/>
            <person name="Lo C.-C."/>
            <person name="Minogue T.D."/>
            <person name="Munk C."/>
            <person name="Palacios G.F."/>
            <person name="Redden C.L."/>
            <person name="Rosenzweig C.N."/>
            <person name="Scholz M.B."/>
            <person name="Teshima H."/>
            <person name="Xu Y."/>
        </authorList>
    </citation>
    <scope>NUCLEOTIDE SEQUENCE [LARGE SCALE GENOMIC DNA]</scope>
    <source>
        <strain evidence="1 2">8244</strain>
    </source>
</reference>
<dbReference type="AlphaFoldDB" id="A0A090Y5I8"/>
<gene>
    <name evidence="1" type="ORF">DJ90_4790</name>
</gene>
<dbReference type="HOGENOM" id="CLU_2827054_0_0_9"/>
<organism evidence="1 2">
    <name type="scientific">Paenibacillus macerans</name>
    <name type="common">Bacillus macerans</name>
    <dbReference type="NCBI Taxonomy" id="44252"/>
    <lineage>
        <taxon>Bacteria</taxon>
        <taxon>Bacillati</taxon>
        <taxon>Bacillota</taxon>
        <taxon>Bacilli</taxon>
        <taxon>Bacillales</taxon>
        <taxon>Paenibacillaceae</taxon>
        <taxon>Paenibacillus</taxon>
    </lineage>
</organism>
<accession>A0A090Y5I8</accession>
<evidence type="ECO:0000313" key="2">
    <source>
        <dbReference type="Proteomes" id="UP000029278"/>
    </source>
</evidence>
<name>A0A090Y5I8_PAEMA</name>
<proteinExistence type="predicted"/>
<protein>
    <submittedName>
        <fullName evidence="1">Uncharacterized protein</fullName>
    </submittedName>
</protein>
<comment type="caution">
    <text evidence="1">The sequence shown here is derived from an EMBL/GenBank/DDBJ whole genome shotgun (WGS) entry which is preliminary data.</text>
</comment>